<gene>
    <name evidence="1" type="ORF">CEPID_00645</name>
</gene>
<dbReference type="Proteomes" id="UP000035368">
    <property type="component" value="Chromosome"/>
</dbReference>
<reference evidence="1 2" key="1">
    <citation type="submission" date="2015-05" db="EMBL/GenBank/DDBJ databases">
        <title>Complete genome sequence of Corynebacterium epidermidicanis DSM 45586, isolated from the skin of a dog suffering from pruritus.</title>
        <authorList>
            <person name="Ruckert C."/>
            <person name="Albersmeier A."/>
            <person name="Winkler A."/>
            <person name="Tauch A."/>
        </authorList>
    </citation>
    <scope>NUCLEOTIDE SEQUENCE [LARGE SCALE GENOMIC DNA]</scope>
    <source>
        <strain evidence="1 2">DSM 45586</strain>
    </source>
</reference>
<dbReference type="GO" id="GO:0008270">
    <property type="term" value="F:zinc ion binding"/>
    <property type="evidence" value="ECO:0007669"/>
    <property type="project" value="UniProtKB-KW"/>
</dbReference>
<accession>A0A0G3GR17</accession>
<dbReference type="PATRIC" id="fig|1050174.4.peg.137"/>
<keyword evidence="1" id="KW-0479">Metal-binding</keyword>
<dbReference type="AlphaFoldDB" id="A0A0G3GR17"/>
<dbReference type="EMBL" id="CP011541">
    <property type="protein sequence ID" value="AKK02023.1"/>
    <property type="molecule type" value="Genomic_DNA"/>
</dbReference>
<proteinExistence type="predicted"/>
<name>A0A0G3GR17_9CORY</name>
<evidence type="ECO:0000313" key="2">
    <source>
        <dbReference type="Proteomes" id="UP000035368"/>
    </source>
</evidence>
<dbReference type="STRING" id="1050174.CEPID_00645"/>
<keyword evidence="2" id="KW-1185">Reference proteome</keyword>
<dbReference type="KEGG" id="cei:CEPID_00645"/>
<keyword evidence="1" id="KW-0863">Zinc-finger</keyword>
<sequence>MHSTGNISADTICRTVELGVCITGAANAGDFTIIHADPVGVSSACPECRHDGRLRDHVTRELVDLPVVGFPTRLHVRVPLVYLC</sequence>
<keyword evidence="1" id="KW-0862">Zinc</keyword>
<organism evidence="1 2">
    <name type="scientific">Corynebacterium epidermidicanis</name>
    <dbReference type="NCBI Taxonomy" id="1050174"/>
    <lineage>
        <taxon>Bacteria</taxon>
        <taxon>Bacillati</taxon>
        <taxon>Actinomycetota</taxon>
        <taxon>Actinomycetes</taxon>
        <taxon>Mycobacteriales</taxon>
        <taxon>Corynebacteriaceae</taxon>
        <taxon>Corynebacterium</taxon>
    </lineage>
</organism>
<protein>
    <submittedName>
        <fullName evidence="1">Zinc-finger of transposase IS204/IS1001/IS1096/IS1165</fullName>
    </submittedName>
</protein>
<evidence type="ECO:0000313" key="1">
    <source>
        <dbReference type="EMBL" id="AKK02023.1"/>
    </source>
</evidence>